<reference evidence="4 5" key="1">
    <citation type="journal article" date="2011" name="J. Bacteriol.">
        <title>Draft genome sequence of Caloramator australicus strain RC3T, a thermoanaerobe from the Great Artesian Basin of Australia.</title>
        <authorList>
            <person name="Ogg C.D."/>
            <person name="Patel B.K.C."/>
        </authorList>
    </citation>
    <scope>NUCLEOTIDE SEQUENCE [LARGE SCALE GENOMIC DNA]</scope>
    <source>
        <strain evidence="4 5">RC3</strain>
    </source>
</reference>
<comment type="caution">
    <text evidence="4">The sequence shown here is derived from an EMBL/GenBank/DDBJ whole genome shotgun (WGS) entry which is preliminary data.</text>
</comment>
<dbReference type="RefSeq" id="WP_008907713.1">
    <property type="nucleotide sequence ID" value="NZ_CAKP01000016.1"/>
</dbReference>
<sequence length="477" mass="51473">MKKSIKVLTFALAVMIALSSFTVSNGPKFFKADAVSAATSGESNNNQNKTQTDTKKTNTTTKKTTQTKTTTQTNVKVNRLLALNSYGEDVKTLQTLLNKYGYNLKVDGIYGPKTLAAVKDFQKKHGLKADGVVGPKTMAKLNPAPVNVAKNTTKPTTNPSTNNEVKKEKAIIKVGKVDYAAHGTKCFTFAIAAVEGDRIVAAYIDDYQFMSKDVAKGVPNSDADFGKNYPQGMVLASKMTNAEYYSQLMKDKAKSTVPIDKNFEAIIEFVKGKTIKELENILASTPKDKMADAVSGATLADTHGYITAIVEAAKAANSSPEIEVTADELKDLKVGKVDFAAHGTKCFTLAVAFVSGDKIVASYMDDYQYMSKDVAKGVPNSDADFGKNYPQGMVLASKMTNAEYYSQLMKDKAKSTVPIDKNFEAIYKFVNGKTIKELENILASTPKDKMADAVSGATLADTYGYITAIVEAAKAAR</sequence>
<evidence type="ECO:0000259" key="3">
    <source>
        <dbReference type="Pfam" id="PF01471"/>
    </source>
</evidence>
<dbReference type="EMBL" id="CAKP01000016">
    <property type="protein sequence ID" value="CCC57994.1"/>
    <property type="molecule type" value="Genomic_DNA"/>
</dbReference>
<feature type="compositionally biased region" description="Low complexity" evidence="1">
    <location>
        <begin position="44"/>
        <end position="67"/>
    </location>
</feature>
<keyword evidence="5" id="KW-1185">Reference proteome</keyword>
<dbReference type="OrthoDB" id="2604992at2"/>
<evidence type="ECO:0000313" key="4">
    <source>
        <dbReference type="EMBL" id="CCC57994.1"/>
    </source>
</evidence>
<gene>
    <name evidence="4" type="ORF">CAAU_0345</name>
</gene>
<organism evidence="4 5">
    <name type="scientific">Caloramator australicus RC3</name>
    <dbReference type="NCBI Taxonomy" id="857293"/>
    <lineage>
        <taxon>Bacteria</taxon>
        <taxon>Bacillati</taxon>
        <taxon>Bacillota</taxon>
        <taxon>Clostridia</taxon>
        <taxon>Eubacteriales</taxon>
        <taxon>Clostridiaceae</taxon>
        <taxon>Caloramator</taxon>
    </lineage>
</organism>
<evidence type="ECO:0000256" key="1">
    <source>
        <dbReference type="SAM" id="MobiDB-lite"/>
    </source>
</evidence>
<dbReference type="InterPro" id="IPR036365">
    <property type="entry name" value="PGBD-like_sf"/>
</dbReference>
<dbReference type="Pfam" id="PF01471">
    <property type="entry name" value="PG_binding_1"/>
    <property type="match status" value="1"/>
</dbReference>
<proteinExistence type="predicted"/>
<accession>G0V4F4</accession>
<feature type="domain" description="Peptidoglycan binding-like" evidence="3">
    <location>
        <begin position="87"/>
        <end position="141"/>
    </location>
</feature>
<evidence type="ECO:0000313" key="5">
    <source>
        <dbReference type="Proteomes" id="UP000007652"/>
    </source>
</evidence>
<protein>
    <recommendedName>
        <fullName evidence="3">Peptidoglycan binding-like domain-containing protein</fullName>
    </recommendedName>
</protein>
<keyword evidence="2" id="KW-0732">Signal</keyword>
<name>G0V4F4_9CLOT</name>
<evidence type="ECO:0000256" key="2">
    <source>
        <dbReference type="SAM" id="SignalP"/>
    </source>
</evidence>
<dbReference type="Gene3D" id="1.10.101.10">
    <property type="entry name" value="PGBD-like superfamily/PGBD"/>
    <property type="match status" value="1"/>
</dbReference>
<dbReference type="AlphaFoldDB" id="G0V4F4"/>
<dbReference type="SUPFAM" id="SSF47090">
    <property type="entry name" value="PGBD-like"/>
    <property type="match status" value="1"/>
</dbReference>
<feature type="region of interest" description="Disordered" evidence="1">
    <location>
        <begin position="39"/>
        <end position="67"/>
    </location>
</feature>
<dbReference type="Proteomes" id="UP000007652">
    <property type="component" value="Unassembled WGS sequence"/>
</dbReference>
<feature type="chain" id="PRO_5039328831" description="Peptidoglycan binding-like domain-containing protein" evidence="2">
    <location>
        <begin position="26"/>
        <end position="477"/>
    </location>
</feature>
<dbReference type="eggNOG" id="COG3409">
    <property type="taxonomic scope" value="Bacteria"/>
</dbReference>
<dbReference type="STRING" id="857293.CAAU_0345"/>
<dbReference type="InterPro" id="IPR002477">
    <property type="entry name" value="Peptidoglycan-bd-like"/>
</dbReference>
<dbReference type="InterPro" id="IPR036366">
    <property type="entry name" value="PGBDSf"/>
</dbReference>
<feature type="signal peptide" evidence="2">
    <location>
        <begin position="1"/>
        <end position="25"/>
    </location>
</feature>